<keyword evidence="1" id="KW-0472">Membrane</keyword>
<organism evidence="3 4">
    <name type="scientific">Alloacidobacterium dinghuense</name>
    <dbReference type="NCBI Taxonomy" id="2763107"/>
    <lineage>
        <taxon>Bacteria</taxon>
        <taxon>Pseudomonadati</taxon>
        <taxon>Acidobacteriota</taxon>
        <taxon>Terriglobia</taxon>
        <taxon>Terriglobales</taxon>
        <taxon>Acidobacteriaceae</taxon>
        <taxon>Alloacidobacterium</taxon>
    </lineage>
</organism>
<dbReference type="Pfam" id="PF01578">
    <property type="entry name" value="Cytochrom_C_asm"/>
    <property type="match status" value="1"/>
</dbReference>
<feature type="transmembrane region" description="Helical" evidence="1">
    <location>
        <begin position="130"/>
        <end position="152"/>
    </location>
</feature>
<keyword evidence="1" id="KW-1133">Transmembrane helix</keyword>
<feature type="transmembrane region" description="Helical" evidence="1">
    <location>
        <begin position="6"/>
        <end position="25"/>
    </location>
</feature>
<dbReference type="GO" id="GO:0017004">
    <property type="term" value="P:cytochrome complex assembly"/>
    <property type="evidence" value="ECO:0007669"/>
    <property type="project" value="InterPro"/>
</dbReference>
<dbReference type="Proteomes" id="UP000515312">
    <property type="component" value="Chromosome"/>
</dbReference>
<reference evidence="3 4" key="1">
    <citation type="submission" date="2020-08" db="EMBL/GenBank/DDBJ databases">
        <title>Edaphobacter telluris sp. nov. and Acidobacterium dinghuensis sp. nov., two acidobacteria isolated from forest soil.</title>
        <authorList>
            <person name="Fu J."/>
            <person name="Qiu L."/>
        </authorList>
    </citation>
    <scope>NUCLEOTIDE SEQUENCE [LARGE SCALE GENOMIC DNA]</scope>
    <source>
        <strain evidence="3">4Y35</strain>
    </source>
</reference>
<dbReference type="RefSeq" id="WP_186745720.1">
    <property type="nucleotide sequence ID" value="NZ_CP060394.1"/>
</dbReference>
<evidence type="ECO:0000259" key="2">
    <source>
        <dbReference type="Pfam" id="PF01578"/>
    </source>
</evidence>
<proteinExistence type="predicted"/>
<feature type="transmembrane region" description="Helical" evidence="1">
    <location>
        <begin position="92"/>
        <end position="110"/>
    </location>
</feature>
<dbReference type="KEGG" id="adin:H7849_08605"/>
<feature type="transmembrane region" description="Helical" evidence="1">
    <location>
        <begin position="243"/>
        <end position="262"/>
    </location>
</feature>
<accession>A0A7G8BN31</accession>
<protein>
    <submittedName>
        <fullName evidence="3">Cytochrome c biogenesis protein CcsA</fullName>
    </submittedName>
</protein>
<keyword evidence="4" id="KW-1185">Reference proteome</keyword>
<feature type="transmembrane region" description="Helical" evidence="1">
    <location>
        <begin position="34"/>
        <end position="56"/>
    </location>
</feature>
<dbReference type="InterPro" id="IPR052372">
    <property type="entry name" value="YpjD/HemX"/>
</dbReference>
<dbReference type="InterPro" id="IPR002541">
    <property type="entry name" value="Cyt_c_assembly"/>
</dbReference>
<dbReference type="GO" id="GO:0020037">
    <property type="term" value="F:heme binding"/>
    <property type="evidence" value="ECO:0007669"/>
    <property type="project" value="InterPro"/>
</dbReference>
<dbReference type="EMBL" id="CP060394">
    <property type="protein sequence ID" value="QNI33951.1"/>
    <property type="molecule type" value="Genomic_DNA"/>
</dbReference>
<evidence type="ECO:0000313" key="3">
    <source>
        <dbReference type="EMBL" id="QNI33951.1"/>
    </source>
</evidence>
<dbReference type="AlphaFoldDB" id="A0A7G8BN31"/>
<evidence type="ECO:0000256" key="1">
    <source>
        <dbReference type="SAM" id="Phobius"/>
    </source>
</evidence>
<evidence type="ECO:0000313" key="4">
    <source>
        <dbReference type="Proteomes" id="UP000515312"/>
    </source>
</evidence>
<feature type="transmembrane region" description="Helical" evidence="1">
    <location>
        <begin position="68"/>
        <end position="85"/>
    </location>
</feature>
<feature type="domain" description="Cytochrome c assembly protein" evidence="2">
    <location>
        <begin position="70"/>
        <end position="263"/>
    </location>
</feature>
<gene>
    <name evidence="3" type="primary">ccsA</name>
    <name evidence="3" type="ORF">H7849_08605</name>
</gene>
<feature type="transmembrane region" description="Helical" evidence="1">
    <location>
        <begin position="213"/>
        <end position="231"/>
    </location>
</feature>
<dbReference type="PANTHER" id="PTHR38034:SF1">
    <property type="entry name" value="INNER MEMBRANE PROTEIN YPJD"/>
    <property type="match status" value="1"/>
</dbReference>
<dbReference type="PANTHER" id="PTHR38034">
    <property type="entry name" value="INNER MEMBRANE PROTEIN YPJD"/>
    <property type="match status" value="1"/>
</dbReference>
<sequence>MYLLWLRVAAVLYGLASVSVLPAVFGDRPRWQRICLPLTIGGWFFHFVAFVEMLAAAHRLMPVGMHQVQSTLSLLIVTAFLLIWLRYRTISFGVFALPLAFLIILVPAIGPDRYTFSSSQVRSGWIAIHVTLLLAAYAALIFSLLASLFYLAQERRLKNRQSPGFLEWLPPLDTMDQIAKTTLIFGFHCMTGGLLIGSLIAQEHMGAAYFLDPKVVLSFVMWVLYLVILFVRRSTGLRGKRAVYLSSAVFLLMLCVLAANLFSSVHRFPTQ</sequence>
<feature type="transmembrane region" description="Helical" evidence="1">
    <location>
        <begin position="182"/>
        <end position="201"/>
    </location>
</feature>
<keyword evidence="1" id="KW-0812">Transmembrane</keyword>
<name>A0A7G8BN31_9BACT</name>